<accession>A0A9W9EQ03</accession>
<dbReference type="RefSeq" id="XP_056470565.1">
    <property type="nucleotide sequence ID" value="XM_056623149.1"/>
</dbReference>
<dbReference type="AlphaFoldDB" id="A0A9W9EQ03"/>
<feature type="region of interest" description="Disordered" evidence="1">
    <location>
        <begin position="1"/>
        <end position="70"/>
    </location>
</feature>
<gene>
    <name evidence="2" type="ORF">N7532_010658</name>
</gene>
<name>A0A9W9EQ03_9EURO</name>
<comment type="caution">
    <text evidence="2">The sequence shown here is derived from an EMBL/GenBank/DDBJ whole genome shotgun (WGS) entry which is preliminary data.</text>
</comment>
<protein>
    <submittedName>
        <fullName evidence="2">Uncharacterized protein</fullName>
    </submittedName>
</protein>
<reference evidence="2" key="1">
    <citation type="submission" date="2022-11" db="EMBL/GenBank/DDBJ databases">
        <authorList>
            <person name="Petersen C."/>
        </authorList>
    </citation>
    <scope>NUCLEOTIDE SEQUENCE</scope>
    <source>
        <strain evidence="2">IBT 30761</strain>
    </source>
</reference>
<sequence>MQALGVMSPLLPREPASEDASDWAWASNGGWIREEQAPTDQNVNLARLPRGRSNEKQRRRLRDGDGGAEP</sequence>
<dbReference type="EMBL" id="JAPQKI010000010">
    <property type="protein sequence ID" value="KAJ5085887.1"/>
    <property type="molecule type" value="Genomic_DNA"/>
</dbReference>
<proteinExistence type="predicted"/>
<dbReference type="GeneID" id="81362128"/>
<evidence type="ECO:0000313" key="2">
    <source>
        <dbReference type="EMBL" id="KAJ5085887.1"/>
    </source>
</evidence>
<dbReference type="Proteomes" id="UP001149074">
    <property type="component" value="Unassembled WGS sequence"/>
</dbReference>
<organism evidence="2 3">
    <name type="scientific">Penicillium argentinense</name>
    <dbReference type="NCBI Taxonomy" id="1131581"/>
    <lineage>
        <taxon>Eukaryota</taxon>
        <taxon>Fungi</taxon>
        <taxon>Dikarya</taxon>
        <taxon>Ascomycota</taxon>
        <taxon>Pezizomycotina</taxon>
        <taxon>Eurotiomycetes</taxon>
        <taxon>Eurotiomycetidae</taxon>
        <taxon>Eurotiales</taxon>
        <taxon>Aspergillaceae</taxon>
        <taxon>Penicillium</taxon>
    </lineage>
</organism>
<reference evidence="2" key="2">
    <citation type="journal article" date="2023" name="IMA Fungus">
        <title>Comparative genomic study of the Penicillium genus elucidates a diverse pangenome and 15 lateral gene transfer events.</title>
        <authorList>
            <person name="Petersen C."/>
            <person name="Sorensen T."/>
            <person name="Nielsen M.R."/>
            <person name="Sondergaard T.E."/>
            <person name="Sorensen J.L."/>
            <person name="Fitzpatrick D.A."/>
            <person name="Frisvad J.C."/>
            <person name="Nielsen K.L."/>
        </authorList>
    </citation>
    <scope>NUCLEOTIDE SEQUENCE</scope>
    <source>
        <strain evidence="2">IBT 30761</strain>
    </source>
</reference>
<keyword evidence="3" id="KW-1185">Reference proteome</keyword>
<evidence type="ECO:0000313" key="3">
    <source>
        <dbReference type="Proteomes" id="UP001149074"/>
    </source>
</evidence>
<evidence type="ECO:0000256" key="1">
    <source>
        <dbReference type="SAM" id="MobiDB-lite"/>
    </source>
</evidence>